<organism evidence="3 4">
    <name type="scientific">Flavobacterium arcticum</name>
    <dbReference type="NCBI Taxonomy" id="1784713"/>
    <lineage>
        <taxon>Bacteria</taxon>
        <taxon>Pseudomonadati</taxon>
        <taxon>Bacteroidota</taxon>
        <taxon>Flavobacteriia</taxon>
        <taxon>Flavobacteriales</taxon>
        <taxon>Flavobacteriaceae</taxon>
        <taxon>Flavobacterium</taxon>
    </lineage>
</organism>
<evidence type="ECO:0000256" key="1">
    <source>
        <dbReference type="ARBA" id="ARBA00023284"/>
    </source>
</evidence>
<evidence type="ECO:0000313" key="4">
    <source>
        <dbReference type="Proteomes" id="UP000253951"/>
    </source>
</evidence>
<evidence type="ECO:0000259" key="2">
    <source>
        <dbReference type="PROSITE" id="PS51352"/>
    </source>
</evidence>
<dbReference type="GO" id="GO:0016209">
    <property type="term" value="F:antioxidant activity"/>
    <property type="evidence" value="ECO:0007669"/>
    <property type="project" value="InterPro"/>
</dbReference>
<dbReference type="InterPro" id="IPR017937">
    <property type="entry name" value="Thioredoxin_CS"/>
</dbReference>
<protein>
    <submittedName>
        <fullName evidence="3">TlpA family protein disulfide reductase</fullName>
    </submittedName>
</protein>
<dbReference type="InterPro" id="IPR050553">
    <property type="entry name" value="Thioredoxin_ResA/DsbE_sf"/>
</dbReference>
<dbReference type="PANTHER" id="PTHR42852:SF13">
    <property type="entry name" value="PROTEIN DIPZ"/>
    <property type="match status" value="1"/>
</dbReference>
<gene>
    <name evidence="3" type="ORF">DVK85_06790</name>
</gene>
<dbReference type="GO" id="GO:0016491">
    <property type="term" value="F:oxidoreductase activity"/>
    <property type="evidence" value="ECO:0007669"/>
    <property type="project" value="InterPro"/>
</dbReference>
<dbReference type="PROSITE" id="PS51352">
    <property type="entry name" value="THIOREDOXIN_2"/>
    <property type="match status" value="1"/>
</dbReference>
<dbReference type="OrthoDB" id="9815205at2"/>
<dbReference type="AlphaFoldDB" id="A0A345HF77"/>
<dbReference type="Pfam" id="PF00578">
    <property type="entry name" value="AhpC-TSA"/>
    <property type="match status" value="1"/>
</dbReference>
<dbReference type="PROSITE" id="PS00194">
    <property type="entry name" value="THIOREDOXIN_1"/>
    <property type="match status" value="1"/>
</dbReference>
<dbReference type="Gene3D" id="3.40.30.10">
    <property type="entry name" value="Glutaredoxin"/>
    <property type="match status" value="1"/>
</dbReference>
<proteinExistence type="predicted"/>
<name>A0A345HF77_9FLAO</name>
<dbReference type="EMBL" id="CP031188">
    <property type="protein sequence ID" value="AXG75237.1"/>
    <property type="molecule type" value="Genomic_DNA"/>
</dbReference>
<dbReference type="CDD" id="cd02966">
    <property type="entry name" value="TlpA_like_family"/>
    <property type="match status" value="1"/>
</dbReference>
<keyword evidence="4" id="KW-1185">Reference proteome</keyword>
<dbReference type="PANTHER" id="PTHR42852">
    <property type="entry name" value="THIOL:DISULFIDE INTERCHANGE PROTEIN DSBE"/>
    <property type="match status" value="1"/>
</dbReference>
<dbReference type="InterPro" id="IPR000866">
    <property type="entry name" value="AhpC/TSA"/>
</dbReference>
<keyword evidence="1" id="KW-0676">Redox-active center</keyword>
<dbReference type="SUPFAM" id="SSF52833">
    <property type="entry name" value="Thioredoxin-like"/>
    <property type="match status" value="1"/>
</dbReference>
<dbReference type="KEGG" id="fat:DVK85_06790"/>
<feature type="domain" description="Thioredoxin" evidence="2">
    <location>
        <begin position="19"/>
        <end position="173"/>
    </location>
</feature>
<dbReference type="Proteomes" id="UP000253951">
    <property type="component" value="Chromosome"/>
</dbReference>
<reference evidence="3 4" key="1">
    <citation type="submission" date="2018-07" db="EMBL/GenBank/DDBJ databases">
        <title>Complete genome sequence of Flavobacterium arcticum type strain SM1502T.</title>
        <authorList>
            <person name="Li Y."/>
            <person name="Li D.-D."/>
        </authorList>
    </citation>
    <scope>NUCLEOTIDE SEQUENCE [LARGE SCALE GENOMIC DNA]</scope>
    <source>
        <strain evidence="3 4">SM1502</strain>
    </source>
</reference>
<accession>A0A345HF77</accession>
<sequence>MRHLLCLGLLFSFCISCKNKEAKVITEVKNVSEINNNIPVYDFNTLEPLFYTKTDKTYIINFWAMWCGPCVEELPYIEEYAAKNPDVEVLLISLDFPKDIETKLKPFLKKKNITSKVILLDDPDANAWIDKIDPHWSGSIPFTIIFNSKKRAFFEHAFTSTKELENTVTETLKQ</sequence>
<evidence type="ECO:0000313" key="3">
    <source>
        <dbReference type="EMBL" id="AXG75237.1"/>
    </source>
</evidence>
<dbReference type="InterPro" id="IPR036249">
    <property type="entry name" value="Thioredoxin-like_sf"/>
</dbReference>
<dbReference type="InterPro" id="IPR013766">
    <property type="entry name" value="Thioredoxin_domain"/>
</dbReference>